<dbReference type="Pfam" id="PF02931">
    <property type="entry name" value="Neur_chan_LBD"/>
    <property type="match status" value="1"/>
</dbReference>
<dbReference type="GO" id="GO:0004888">
    <property type="term" value="F:transmembrane signaling receptor activity"/>
    <property type="evidence" value="ECO:0007669"/>
    <property type="project" value="InterPro"/>
</dbReference>
<dbReference type="Gene3D" id="2.70.170.10">
    <property type="entry name" value="Neurotransmitter-gated ion-channel ligand-binding domain"/>
    <property type="match status" value="1"/>
</dbReference>
<protein>
    <submittedName>
        <fullName evidence="4">Neurotransmitter-gated ion-channel ligand-binding domain-containing protein</fullName>
    </submittedName>
</protein>
<reference evidence="4" key="1">
    <citation type="submission" date="2022-11" db="UniProtKB">
        <authorList>
            <consortium name="WormBaseParasite"/>
        </authorList>
    </citation>
    <scope>IDENTIFICATION</scope>
</reference>
<feature type="transmembrane region" description="Helical" evidence="1">
    <location>
        <begin position="184"/>
        <end position="208"/>
    </location>
</feature>
<dbReference type="CDD" id="cd18989">
    <property type="entry name" value="LGIC_ECD_cation"/>
    <property type="match status" value="1"/>
</dbReference>
<keyword evidence="1" id="KW-0812">Transmembrane</keyword>
<dbReference type="GO" id="GO:0016020">
    <property type="term" value="C:membrane"/>
    <property type="evidence" value="ECO:0007669"/>
    <property type="project" value="InterPro"/>
</dbReference>
<dbReference type="PANTHER" id="PTHR18945">
    <property type="entry name" value="NEUROTRANSMITTER GATED ION CHANNEL"/>
    <property type="match status" value="1"/>
</dbReference>
<dbReference type="InterPro" id="IPR006201">
    <property type="entry name" value="Neur_channel"/>
</dbReference>
<dbReference type="GO" id="GO:0005230">
    <property type="term" value="F:extracellular ligand-gated monoatomic ion channel activity"/>
    <property type="evidence" value="ECO:0007669"/>
    <property type="project" value="InterPro"/>
</dbReference>
<keyword evidence="3" id="KW-1185">Reference proteome</keyword>
<keyword evidence="1" id="KW-1133">Transmembrane helix</keyword>
<dbReference type="PRINTS" id="PR00252">
    <property type="entry name" value="NRIONCHANNEL"/>
</dbReference>
<evidence type="ECO:0000313" key="3">
    <source>
        <dbReference type="Proteomes" id="UP000887566"/>
    </source>
</evidence>
<dbReference type="Gene3D" id="1.20.58.390">
    <property type="entry name" value="Neurotransmitter-gated ion-channel transmembrane domain"/>
    <property type="match status" value="1"/>
</dbReference>
<dbReference type="WBParaSite" id="PSAMB.scaffold6701size8952.g28950.t1">
    <property type="protein sequence ID" value="PSAMB.scaffold6701size8952.g28950.t1"/>
    <property type="gene ID" value="PSAMB.scaffold6701size8952.g28950"/>
</dbReference>
<dbReference type="InterPro" id="IPR038050">
    <property type="entry name" value="Neuro_actylchol_rec"/>
</dbReference>
<keyword evidence="1" id="KW-0472">Membrane</keyword>
<dbReference type="Proteomes" id="UP000887566">
    <property type="component" value="Unplaced"/>
</dbReference>
<dbReference type="InterPro" id="IPR006202">
    <property type="entry name" value="Neur_chan_lig-bd"/>
</dbReference>
<accession>A0A914X761</accession>
<evidence type="ECO:0000256" key="1">
    <source>
        <dbReference type="SAM" id="Phobius"/>
    </source>
</evidence>
<dbReference type="AlphaFoldDB" id="A0A914X761"/>
<evidence type="ECO:0000313" key="4">
    <source>
        <dbReference type="WBParaSite" id="PSAMB.scaffold6701size8952.g28950.t1"/>
    </source>
</evidence>
<name>A0A914X761_9BILA</name>
<dbReference type="InterPro" id="IPR036734">
    <property type="entry name" value="Neur_chan_lig-bd_sf"/>
</dbReference>
<evidence type="ECO:0000259" key="2">
    <source>
        <dbReference type="Pfam" id="PF02931"/>
    </source>
</evidence>
<proteinExistence type="predicted"/>
<feature type="domain" description="Neurotransmitter-gated ion-channel ligand-binding" evidence="2">
    <location>
        <begin position="4"/>
        <end position="181"/>
    </location>
</feature>
<sequence length="217" mass="25410">MGSMKFLQWLQTMWRDSNMRWDPSEFENVISTHIPSKALWRPDIAVYNQMVEIEYPQAREDILAEVFYDGTVKLVYLQALEIRCHGFDLSQFPFDQQTCTTRYGSWAQSNEQILLTTGKVIEQDNQFRNHSEWDIVSFIGRTEDVTYSSKILLRNPNGTERLLNDTKIFRELHYDLTLKRKASFYIFTLVLPSIITTTICLIGLFAPFDASGNREEK</sequence>
<dbReference type="SUPFAM" id="SSF63712">
    <property type="entry name" value="Nicotinic receptor ligand binding domain-like"/>
    <property type="match status" value="1"/>
</dbReference>
<organism evidence="3 4">
    <name type="scientific">Plectus sambesii</name>
    <dbReference type="NCBI Taxonomy" id="2011161"/>
    <lineage>
        <taxon>Eukaryota</taxon>
        <taxon>Metazoa</taxon>
        <taxon>Ecdysozoa</taxon>
        <taxon>Nematoda</taxon>
        <taxon>Chromadorea</taxon>
        <taxon>Plectida</taxon>
        <taxon>Plectina</taxon>
        <taxon>Plectoidea</taxon>
        <taxon>Plectidae</taxon>
        <taxon>Plectus</taxon>
    </lineage>
</organism>